<reference evidence="8 9" key="1">
    <citation type="submission" date="2019-03" db="EMBL/GenBank/DDBJ databases">
        <title>The genome sequence of a newly discovered highly antifungal drug resistant Aspergillus species, Aspergillus tanneri NIH 1004.</title>
        <authorList>
            <person name="Mounaud S."/>
            <person name="Singh I."/>
            <person name="Joardar V."/>
            <person name="Pakala S."/>
            <person name="Pakala S."/>
            <person name="Venepally P."/>
            <person name="Hoover J."/>
            <person name="Nierman W."/>
            <person name="Chung J."/>
            <person name="Losada L."/>
        </authorList>
    </citation>
    <scope>NUCLEOTIDE SEQUENCE [LARGE SCALE GENOMIC DNA]</scope>
    <source>
        <strain evidence="8 9">NIH1004</strain>
    </source>
</reference>
<accession>A0A4V3UNA8</accession>
<dbReference type="GO" id="GO:0008061">
    <property type="term" value="F:chitin binding"/>
    <property type="evidence" value="ECO:0007669"/>
    <property type="project" value="UniProtKB-KW"/>
</dbReference>
<dbReference type="PANTHER" id="PTHR34997">
    <property type="entry name" value="AM15"/>
    <property type="match status" value="1"/>
</dbReference>
<dbReference type="InterPro" id="IPR024535">
    <property type="entry name" value="RHGA/B-epi-like_pectate_lyase"/>
</dbReference>
<comment type="subcellular location">
    <subcellularLocation>
        <location evidence="1">Secreted</location>
    </subcellularLocation>
</comment>
<evidence type="ECO:0000259" key="7">
    <source>
        <dbReference type="PROSITE" id="PS51782"/>
    </source>
</evidence>
<dbReference type="InterPro" id="IPR011050">
    <property type="entry name" value="Pectin_lyase_fold/virulence"/>
</dbReference>
<evidence type="ECO:0000256" key="1">
    <source>
        <dbReference type="ARBA" id="ARBA00004613"/>
    </source>
</evidence>
<evidence type="ECO:0000313" key="9">
    <source>
        <dbReference type="Proteomes" id="UP000308092"/>
    </source>
</evidence>
<dbReference type="InterPro" id="IPR012334">
    <property type="entry name" value="Pectin_lyas_fold"/>
</dbReference>
<evidence type="ECO:0000256" key="5">
    <source>
        <dbReference type="ARBA" id="ARBA00023026"/>
    </source>
</evidence>
<keyword evidence="2" id="KW-0964">Secreted</keyword>
<keyword evidence="4 6" id="KW-0732">Signal</keyword>
<dbReference type="Gene3D" id="3.10.350.10">
    <property type="entry name" value="LysM domain"/>
    <property type="match status" value="2"/>
</dbReference>
<comment type="caution">
    <text evidence="8">The sequence shown here is derived from an EMBL/GenBank/DDBJ whole genome shotgun (WGS) entry which is preliminary data.</text>
</comment>
<dbReference type="SUPFAM" id="SSF51126">
    <property type="entry name" value="Pectin lyase-like"/>
    <property type="match status" value="2"/>
</dbReference>
<evidence type="ECO:0000256" key="3">
    <source>
        <dbReference type="ARBA" id="ARBA00022669"/>
    </source>
</evidence>
<evidence type="ECO:0000256" key="6">
    <source>
        <dbReference type="SAM" id="SignalP"/>
    </source>
</evidence>
<protein>
    <recommendedName>
        <fullName evidence="7">LysM domain-containing protein</fullName>
    </recommendedName>
</protein>
<dbReference type="CDD" id="cd00118">
    <property type="entry name" value="LysM"/>
    <property type="match status" value="1"/>
</dbReference>
<dbReference type="EMBL" id="SOSA01000517">
    <property type="protein sequence ID" value="THC90474.1"/>
    <property type="molecule type" value="Genomic_DNA"/>
</dbReference>
<keyword evidence="3" id="KW-0147">Chitin-binding</keyword>
<organism evidence="8 9">
    <name type="scientific">Aspergillus tanneri</name>
    <dbReference type="NCBI Taxonomy" id="1220188"/>
    <lineage>
        <taxon>Eukaryota</taxon>
        <taxon>Fungi</taxon>
        <taxon>Dikarya</taxon>
        <taxon>Ascomycota</taxon>
        <taxon>Pezizomycotina</taxon>
        <taxon>Eurotiomycetes</taxon>
        <taxon>Eurotiomycetidae</taxon>
        <taxon>Eurotiales</taxon>
        <taxon>Aspergillaceae</taxon>
        <taxon>Aspergillus</taxon>
        <taxon>Aspergillus subgen. Circumdati</taxon>
    </lineage>
</organism>
<keyword evidence="5" id="KW-0843">Virulence</keyword>
<dbReference type="InterPro" id="IPR018392">
    <property type="entry name" value="LysM"/>
</dbReference>
<dbReference type="GO" id="GO:0005576">
    <property type="term" value="C:extracellular region"/>
    <property type="evidence" value="ECO:0007669"/>
    <property type="project" value="UniProtKB-SubCell"/>
</dbReference>
<dbReference type="STRING" id="1220188.A0A4V3UNA8"/>
<dbReference type="VEuPathDB" id="FungiDB:EYZ11_010065"/>
<name>A0A4V3UNA8_9EURO</name>
<feature type="chain" id="PRO_5020348273" description="LysM domain-containing protein" evidence="6">
    <location>
        <begin position="23"/>
        <end position="1411"/>
    </location>
</feature>
<dbReference type="InterPro" id="IPR052210">
    <property type="entry name" value="LysM1-like"/>
</dbReference>
<evidence type="ECO:0000256" key="4">
    <source>
        <dbReference type="ARBA" id="ARBA00022729"/>
    </source>
</evidence>
<feature type="signal peptide" evidence="6">
    <location>
        <begin position="1"/>
        <end position="22"/>
    </location>
</feature>
<dbReference type="Pfam" id="PF12708">
    <property type="entry name" value="Pect-lyase_RHGA_epim"/>
    <property type="match status" value="2"/>
</dbReference>
<keyword evidence="9" id="KW-1185">Reference proteome</keyword>
<feature type="domain" description="LysM" evidence="7">
    <location>
        <begin position="1193"/>
        <end position="1238"/>
    </location>
</feature>
<dbReference type="PANTHER" id="PTHR34997:SF16">
    <property type="entry name" value="LYSM DOMAIN-CONTAINING PROTEIN"/>
    <property type="match status" value="1"/>
</dbReference>
<dbReference type="Pfam" id="PF01476">
    <property type="entry name" value="LysM"/>
    <property type="match status" value="1"/>
</dbReference>
<dbReference type="FunFam" id="2.160.20.10:FF:000049">
    <property type="entry name" value="Putative exo-beta-1,3-glucanase"/>
    <property type="match status" value="1"/>
</dbReference>
<evidence type="ECO:0000313" key="8">
    <source>
        <dbReference type="EMBL" id="THC90474.1"/>
    </source>
</evidence>
<dbReference type="SMART" id="SM00257">
    <property type="entry name" value="LysM"/>
    <property type="match status" value="2"/>
</dbReference>
<dbReference type="CDD" id="cd23668">
    <property type="entry name" value="GH55_beta13glucanase-like"/>
    <property type="match status" value="1"/>
</dbReference>
<evidence type="ECO:0000256" key="2">
    <source>
        <dbReference type="ARBA" id="ARBA00022525"/>
    </source>
</evidence>
<dbReference type="InterPro" id="IPR036779">
    <property type="entry name" value="LysM_dom_sf"/>
</dbReference>
<dbReference type="PROSITE" id="PS51782">
    <property type="entry name" value="LYSM"/>
    <property type="match status" value="1"/>
</dbReference>
<proteinExistence type="predicted"/>
<dbReference type="Proteomes" id="UP000308092">
    <property type="component" value="Unassembled WGS sequence"/>
</dbReference>
<gene>
    <name evidence="8" type="ORF">EYZ11_010065</name>
</gene>
<dbReference type="Gene3D" id="2.160.20.10">
    <property type="entry name" value="Single-stranded right-handed beta-helix, Pectin lyase-like"/>
    <property type="match status" value="2"/>
</dbReference>
<sequence>MRGKAFVFSYLLLVCQAVAILAAGHGHSHRNHLHHHLRREGASASSSAAVSVASPKSNAGVSEAMLKVSKALEALAVVNKLRLENVKYNNYTLADPDQITGERINAPPLDYSNESVSKLSSTAQLRSRDALYSLTGDSRKSFAYTIPADLAEAARILAESAPPTPSTGEEAALAVEVHAKYRSKTNDTNRPPQKLKEPNGLFEYVADQSVLGFHSNDSPSDTATLSKRAVSRSNFWMANMQQRGISPFAPDGYPIWRNVKDYGAKGDGVTDDTAAINKAISHGNRCGADCGSSTVYPAVVFFPPGTYLVSSSIIQYYNTQFLGDPTDYPTILAAASFVGLGVITSDVYVGDQEEWYINQNNFLRHIRNFKIDITRTDPSAYVCAIHWQVAQGTTLENIDFYMSQADGNTQQGIYMENGSGGFMSNLTFVGGNFGAYLGNQQFTTSQLVFVNCKTALQVHWDWAWTMQDVVIESCGTGITIVGGAGGPLGTYQGVGSYILVDALIANTATGILTSLYSENSTALLLQNVGFFNVKDAIRADKRTDPLLAGGNEVMVDSWGFGMYADDTGIHFAQQTKLPVIPRQEALMGSTSYVPGTNNYFTRRRPQYASLDGSEVFDVRAYGAKGDGKTDDTAVLNSILSAAANMSAIVYFPYGVYVIKDTLHVPLGSRIVGQVWPQIMATGSKFQDMENPRVAVEVGKKGDVGIIEIQNMMFTVSGPTAGAILMQWNIHESTKGSAALWDCHFRVGGATGSSLQAKDCPKQASSVKESCIAASALLYIPKSASAYMENVWAWTADHDLDIKSQDQLDVFVARGFLIESHGPTWLYGTASEHNVLYQYQLSGAQNVVMGMIQTESPYFQPSPPAPQPFGRSLGKFANDPDFSNCKAGDKTCASSWAVRIIDSKSIHILGAGLYSFFNSYSQDCLDTENCQQRAFQVEQSSDIWLVNLVTKAIVESISPVGEIALWAKDTRNGFTSSLLGWFREAKVIGQRNFTGFYMYEDEHDADFLNLFGQTCQTSLTQRIDCHDDTYLLRDSWRGGLDNNTLTDLICDTGCETSIASWFHGVTNNCAEAEEKEQAPSLRGGRLWAAWNETCQKDPTTDTYCGVVNPDVIDKFTPVSSIEEMPSNEICSFCYVKRYEMMQSTPYSIYDELYEADLKYINKACGLSVPTDIPDPLLPFKDPYKETNDFCASDVTYTTVAGDTCDSIATKHKVASASLFMGNVNLKDCTSIPEGTELCIPFSCDIYTLQKDDTCVSIEKGLGLEYASGESIRKYNPWLDLDCSNLQVVSDSAYGHVLCVFPQAGNSTTTAPDTNPTVPDYSDGYAIPEIPPPTNASVAEGTTMRCGKWHVVTSTEIEKKDMCTIVCVKESIPWDLFLEVNPSLKADDCVLTEGKTYCVGPTYEWNTVFADED</sequence>